<organism evidence="2 3">
    <name type="scientific">Methylophaga muralis</name>
    <dbReference type="NCBI Taxonomy" id="291169"/>
    <lineage>
        <taxon>Bacteria</taxon>
        <taxon>Pseudomonadati</taxon>
        <taxon>Pseudomonadota</taxon>
        <taxon>Gammaproteobacteria</taxon>
        <taxon>Thiotrichales</taxon>
        <taxon>Piscirickettsiaceae</taxon>
        <taxon>Methylophaga</taxon>
    </lineage>
</organism>
<proteinExistence type="predicted"/>
<evidence type="ECO:0000313" key="2">
    <source>
        <dbReference type="EMBL" id="ODN67689.1"/>
    </source>
</evidence>
<protein>
    <submittedName>
        <fullName evidence="2">Uncharacterized protein</fullName>
    </submittedName>
</protein>
<feature type="region of interest" description="Disordered" evidence="1">
    <location>
        <begin position="1"/>
        <end position="74"/>
    </location>
</feature>
<dbReference type="STRING" id="291169.A9E74_00519"/>
<feature type="compositionally biased region" description="Polar residues" evidence="1">
    <location>
        <begin position="51"/>
        <end position="74"/>
    </location>
</feature>
<feature type="region of interest" description="Disordered" evidence="1">
    <location>
        <begin position="202"/>
        <end position="238"/>
    </location>
</feature>
<name>A0A1E3GUF0_9GAMM</name>
<dbReference type="AlphaFoldDB" id="A0A1E3GUF0"/>
<dbReference type="EMBL" id="MCRI01000003">
    <property type="protein sequence ID" value="ODN67689.1"/>
    <property type="molecule type" value="Genomic_DNA"/>
</dbReference>
<feature type="region of interest" description="Disordered" evidence="1">
    <location>
        <begin position="373"/>
        <end position="401"/>
    </location>
</feature>
<dbReference type="PATRIC" id="fig|291169.3.peg.526"/>
<gene>
    <name evidence="2" type="ORF">A9E74_00519</name>
</gene>
<accession>A0A1E3GUF0</accession>
<comment type="caution">
    <text evidence="2">The sequence shown here is derived from an EMBL/GenBank/DDBJ whole genome shotgun (WGS) entry which is preliminary data.</text>
</comment>
<feature type="compositionally biased region" description="Basic and acidic residues" evidence="1">
    <location>
        <begin position="28"/>
        <end position="44"/>
    </location>
</feature>
<evidence type="ECO:0000256" key="1">
    <source>
        <dbReference type="SAM" id="MobiDB-lite"/>
    </source>
</evidence>
<dbReference type="Proteomes" id="UP000094379">
    <property type="component" value="Unassembled WGS sequence"/>
</dbReference>
<reference evidence="2 3" key="1">
    <citation type="submission" date="2016-07" db="EMBL/GenBank/DDBJ databases">
        <title>Draft Genome Sequence of Methylophaga muralis Bur 1.</title>
        <authorList>
            <person name="Vasilenko O.V."/>
            <person name="Doronina N.V."/>
            <person name="Shmareva M.N."/>
            <person name="Tarlachkov S.V."/>
            <person name="Mustakhimov I."/>
            <person name="Trotsenko Y.A."/>
        </authorList>
    </citation>
    <scope>NUCLEOTIDE SEQUENCE [LARGE SCALE GENOMIC DNA]</scope>
    <source>
        <strain evidence="2 3">Bur 1</strain>
    </source>
</reference>
<keyword evidence="3" id="KW-1185">Reference proteome</keyword>
<sequence length="447" mass="49137">MASQPTPEDLADDNVNNLAQTEDEPLNEIDKLRAKLRERTERLKAARQQRMAENQSELSTSEQPTPLDNSTETIEQPSTFEQTAFSEPLADETAIRTDSDTATNALVIEDVIEPQTEEDLLRQKLAAAQMEIATDDNAEQVEPNEDTISAETLQTIEEPLVEEAQSVESFDSLATDDAADVEEIAIGDEENDFVVEEIELISDENDLAEFTSPQELEDEPSQPNEAAISSGGEKRSSVADEWVAELLNEEESIAEVSIDELEIEPLSEQTETVEEMSTDLSVEDALPESTEILAAEAEAEAEAEVALLPEEDSKPRDIDSTKAELDFAAALEAEKAQAELDRKQTLSEIAVFDIPEQPDLPEPEQLESLLKDVEQLQASQPAEPASLIPPTQQAPLPDPAQLDNLLNEVDKLTSAKKPVKSKKKRSELQAILSTIPSFSGSKKTKYK</sequence>
<evidence type="ECO:0000313" key="3">
    <source>
        <dbReference type="Proteomes" id="UP000094379"/>
    </source>
</evidence>